<evidence type="ECO:0000256" key="5">
    <source>
        <dbReference type="PIRSR" id="PIRSR000105-2"/>
    </source>
</evidence>
<dbReference type="InterPro" id="IPR006108">
    <property type="entry name" value="3HC_DH_C"/>
</dbReference>
<feature type="binding site" evidence="5">
    <location>
        <begin position="7"/>
        <end position="12"/>
    </location>
    <ligand>
        <name>NAD(+)</name>
        <dbReference type="ChEBI" id="CHEBI:57540"/>
    </ligand>
</feature>
<dbReference type="InterPro" id="IPR006176">
    <property type="entry name" value="3-OHacyl-CoA_DH_NAD-bd"/>
</dbReference>
<evidence type="ECO:0000256" key="1">
    <source>
        <dbReference type="ARBA" id="ARBA00005086"/>
    </source>
</evidence>
<feature type="binding site" evidence="5">
    <location>
        <position position="30"/>
    </location>
    <ligand>
        <name>NAD(+)</name>
        <dbReference type="ChEBI" id="CHEBI:57540"/>
    </ligand>
</feature>
<dbReference type="PANTHER" id="PTHR48075">
    <property type="entry name" value="3-HYDROXYACYL-COA DEHYDROGENASE FAMILY PROTEIN"/>
    <property type="match status" value="1"/>
</dbReference>
<evidence type="ECO:0000259" key="7">
    <source>
        <dbReference type="Pfam" id="PF02737"/>
    </source>
</evidence>
<comment type="pathway">
    <text evidence="1">Lipid metabolism; butanoate metabolism.</text>
</comment>
<dbReference type="InterPro" id="IPR022694">
    <property type="entry name" value="3-OHacyl-CoA_DH"/>
</dbReference>
<comment type="similarity">
    <text evidence="2">Belongs to the 3-hydroxyacyl-CoA dehydrogenase family.</text>
</comment>
<dbReference type="Gene3D" id="1.10.1040.10">
    <property type="entry name" value="N-(1-d-carboxylethyl)-l-norvaline Dehydrogenase, domain 2"/>
    <property type="match status" value="1"/>
</dbReference>
<dbReference type="PIRSF" id="PIRSF000105">
    <property type="entry name" value="HCDH"/>
    <property type="match status" value="1"/>
</dbReference>
<evidence type="ECO:0000256" key="3">
    <source>
        <dbReference type="ARBA" id="ARBA00023002"/>
    </source>
</evidence>
<evidence type="ECO:0000313" key="9">
    <source>
        <dbReference type="Proteomes" id="UP000241848"/>
    </source>
</evidence>
<dbReference type="Proteomes" id="UP000241848">
    <property type="component" value="Unassembled WGS sequence"/>
</dbReference>
<comment type="caution">
    <text evidence="8">The sequence shown here is derived from an EMBL/GenBank/DDBJ whole genome shotgun (WGS) entry which is preliminary data.</text>
</comment>
<accession>A0A2T2WLP8</accession>
<dbReference type="Pfam" id="PF00725">
    <property type="entry name" value="3HCDH"/>
    <property type="match status" value="1"/>
</dbReference>
<dbReference type="Pfam" id="PF02737">
    <property type="entry name" value="3HCDH_N"/>
    <property type="match status" value="1"/>
</dbReference>
<dbReference type="GO" id="GO:0008691">
    <property type="term" value="F:3-hydroxybutyryl-CoA dehydrogenase activity"/>
    <property type="evidence" value="ECO:0007669"/>
    <property type="project" value="TreeGrafter"/>
</dbReference>
<evidence type="ECO:0000256" key="4">
    <source>
        <dbReference type="PIRSR" id="PIRSR000105-1"/>
    </source>
</evidence>
<feature type="binding site" evidence="5">
    <location>
        <position position="270"/>
    </location>
    <ligand>
        <name>NAD(+)</name>
        <dbReference type="ChEBI" id="CHEBI:57540"/>
    </ligand>
</feature>
<gene>
    <name evidence="8" type="ORF">C7B45_04265</name>
</gene>
<feature type="domain" description="3-hydroxyacyl-CoA dehydrogenase C-terminal" evidence="6">
    <location>
        <begin position="182"/>
        <end position="278"/>
    </location>
</feature>
<feature type="binding site" evidence="5">
    <location>
        <position position="87"/>
    </location>
    <ligand>
        <name>NAD(+)</name>
        <dbReference type="ChEBI" id="CHEBI:57540"/>
    </ligand>
</feature>
<dbReference type="GO" id="GO:0070403">
    <property type="term" value="F:NAD+ binding"/>
    <property type="evidence" value="ECO:0007669"/>
    <property type="project" value="InterPro"/>
</dbReference>
<feature type="domain" description="3-hydroxyacyl-CoA dehydrogenase NAD binding" evidence="7">
    <location>
        <begin position="3"/>
        <end position="179"/>
    </location>
</feature>
<dbReference type="EMBL" id="PXYV01000008">
    <property type="protein sequence ID" value="PSR23157.1"/>
    <property type="molecule type" value="Genomic_DNA"/>
</dbReference>
<organism evidence="8 9">
    <name type="scientific">Sulfobacillus acidophilus</name>
    <dbReference type="NCBI Taxonomy" id="53633"/>
    <lineage>
        <taxon>Bacteria</taxon>
        <taxon>Bacillati</taxon>
        <taxon>Bacillota</taxon>
        <taxon>Clostridia</taxon>
        <taxon>Eubacteriales</taxon>
        <taxon>Clostridiales Family XVII. Incertae Sedis</taxon>
        <taxon>Sulfobacillus</taxon>
    </lineage>
</organism>
<dbReference type="SUPFAM" id="SSF51735">
    <property type="entry name" value="NAD(P)-binding Rossmann-fold domains"/>
    <property type="match status" value="1"/>
</dbReference>
<feature type="binding site" evidence="5">
    <location>
        <position position="139"/>
    </location>
    <ligand>
        <name>NAD(+)</name>
        <dbReference type="ChEBI" id="CHEBI:57540"/>
    </ligand>
</feature>
<dbReference type="PANTHER" id="PTHR48075:SF5">
    <property type="entry name" value="3-HYDROXYBUTYRYL-COA DEHYDROGENASE"/>
    <property type="match status" value="1"/>
</dbReference>
<feature type="binding site" evidence="5">
    <location>
        <position position="92"/>
    </location>
    <ligand>
        <name>NAD(+)</name>
        <dbReference type="ChEBI" id="CHEBI:57540"/>
    </ligand>
</feature>
<dbReference type="InterPro" id="IPR008927">
    <property type="entry name" value="6-PGluconate_DH-like_C_sf"/>
</dbReference>
<keyword evidence="3" id="KW-0560">Oxidoreductase</keyword>
<evidence type="ECO:0000256" key="2">
    <source>
        <dbReference type="ARBA" id="ARBA00009463"/>
    </source>
</evidence>
<name>A0A2T2WLP8_9FIRM</name>
<dbReference type="AlphaFoldDB" id="A0A2T2WLP8"/>
<dbReference type="GO" id="GO:0006635">
    <property type="term" value="P:fatty acid beta-oxidation"/>
    <property type="evidence" value="ECO:0007669"/>
    <property type="project" value="TreeGrafter"/>
</dbReference>
<evidence type="ECO:0000313" key="8">
    <source>
        <dbReference type="EMBL" id="PSR23157.1"/>
    </source>
</evidence>
<feature type="site" description="Important for catalytic activity" evidence="4">
    <location>
        <position position="136"/>
    </location>
</feature>
<protein>
    <submittedName>
        <fullName evidence="8">3-hydroxybutyryl-CoA dehydrogenase</fullName>
    </submittedName>
</protein>
<proteinExistence type="inferred from homology"/>
<dbReference type="InterPro" id="IPR013328">
    <property type="entry name" value="6PGD_dom2"/>
</dbReference>
<dbReference type="Gene3D" id="3.40.50.720">
    <property type="entry name" value="NAD(P)-binding Rossmann-like Domain"/>
    <property type="match status" value="1"/>
</dbReference>
<dbReference type="InterPro" id="IPR036291">
    <property type="entry name" value="NAD(P)-bd_dom_sf"/>
</dbReference>
<keyword evidence="5" id="KW-0520">NAD</keyword>
<dbReference type="SUPFAM" id="SSF48179">
    <property type="entry name" value="6-phosphogluconate dehydrogenase C-terminal domain-like"/>
    <property type="match status" value="1"/>
</dbReference>
<feature type="binding site" evidence="5">
    <location>
        <position position="114"/>
    </location>
    <ligand>
        <name>NAD(+)</name>
        <dbReference type="ChEBI" id="CHEBI:57540"/>
    </ligand>
</feature>
<sequence>MDIVVVGSGTMGSGIAEVIISHGHRVVVTDPDSQARERARTLITNHIRRSIDAGRLTESLDTYLARLSLAVDPPRQRIQWVIEAAPEVADLKQDLFRELDEHYDADVWLASNTSSIAISRLSARAARYPERIGGLHFFNPVPRMGLVEIIRGLDTSEEYIHAAQGLVEQLGKTAVVVPDQPGFLVNRVARPFYLEALRLVDENVAGMEEVDGIMEGAGFPMGPFRVMDLVGVDVNLSVTRSVYEQTYYDERYRPHPLQEQLVERGYWGRKRGRGFYRYD</sequence>
<evidence type="ECO:0000259" key="6">
    <source>
        <dbReference type="Pfam" id="PF00725"/>
    </source>
</evidence>
<reference evidence="8 9" key="1">
    <citation type="journal article" date="2014" name="BMC Genomics">
        <title>Comparison of environmental and isolate Sulfobacillus genomes reveals diverse carbon, sulfur, nitrogen, and hydrogen metabolisms.</title>
        <authorList>
            <person name="Justice N.B."/>
            <person name="Norman A."/>
            <person name="Brown C.T."/>
            <person name="Singh A."/>
            <person name="Thomas B.C."/>
            <person name="Banfield J.F."/>
        </authorList>
    </citation>
    <scope>NUCLEOTIDE SEQUENCE [LARGE SCALE GENOMIC DNA]</scope>
    <source>
        <strain evidence="8">AMDSBA3</strain>
    </source>
</reference>